<dbReference type="Proteomes" id="UP000609879">
    <property type="component" value="Unassembled WGS sequence"/>
</dbReference>
<accession>A0ABQ3YBB8</accession>
<dbReference type="EMBL" id="BOMI01000117">
    <property type="protein sequence ID" value="GID77319.1"/>
    <property type="molecule type" value="Genomic_DNA"/>
</dbReference>
<keyword evidence="2" id="KW-1185">Reference proteome</keyword>
<name>A0ABQ3YBB8_9ACTN</name>
<evidence type="ECO:0000313" key="2">
    <source>
        <dbReference type="Proteomes" id="UP000609879"/>
    </source>
</evidence>
<gene>
    <name evidence="1" type="ORF">Ade02nite_59600</name>
</gene>
<dbReference type="RefSeq" id="WP_203771167.1">
    <property type="nucleotide sequence ID" value="NZ_BAAABO010000002.1"/>
</dbReference>
<evidence type="ECO:0000313" key="1">
    <source>
        <dbReference type="EMBL" id="GID77319.1"/>
    </source>
</evidence>
<protein>
    <submittedName>
        <fullName evidence="1">Uncharacterized protein</fullName>
    </submittedName>
</protein>
<reference evidence="1 2" key="1">
    <citation type="submission" date="2021-01" db="EMBL/GenBank/DDBJ databases">
        <title>Whole genome shotgun sequence of Actinoplanes deccanensis NBRC 13994.</title>
        <authorList>
            <person name="Komaki H."/>
            <person name="Tamura T."/>
        </authorList>
    </citation>
    <scope>NUCLEOTIDE SEQUENCE [LARGE SCALE GENOMIC DNA]</scope>
    <source>
        <strain evidence="1 2">NBRC 13994</strain>
    </source>
</reference>
<comment type="caution">
    <text evidence="1">The sequence shown here is derived from an EMBL/GenBank/DDBJ whole genome shotgun (WGS) entry which is preliminary data.</text>
</comment>
<organism evidence="1 2">
    <name type="scientific">Paractinoplanes deccanensis</name>
    <dbReference type="NCBI Taxonomy" id="113561"/>
    <lineage>
        <taxon>Bacteria</taxon>
        <taxon>Bacillati</taxon>
        <taxon>Actinomycetota</taxon>
        <taxon>Actinomycetes</taxon>
        <taxon>Micromonosporales</taxon>
        <taxon>Micromonosporaceae</taxon>
        <taxon>Paractinoplanes</taxon>
    </lineage>
</organism>
<proteinExistence type="predicted"/>
<sequence>MPDDDLDAVFEVAGVDPRHLGPGELGRLTGRDDTAEFMLVPSLMPGLAEDQQRSPGFLEIHDREWWIDASGPAGKDYLRTLLTADAIAEALGLFATLSWIAAVLPAVATVEAITFEDQRLHVAVRLKPSPTMPEHLAEDINPQDFGEFADALAAAAAGKAVTASSGVTVTFRSPAR</sequence>